<sequence>MVVKASTCTGWVVEPALVGLVTHASGRAMEAPSSIRGNACSARGVSQPCAWRSARANAVCLTAKKRQGPPQKSDAGAEDSAESSSVEEKAQGFQPRGLTMSKQVDEYGFVRPQPGADSSLPEIVANRMGKRMIVLFSVPFFTGIGGFVTVYLLSIKSDIVVLPSLVATSTLGTFGLALTGLTYGIMSASWDPDEEGSFWGFTEFKTNLLRTVEALSLQKKREKAQSRDE</sequence>
<dbReference type="AlphaFoldDB" id="A0A5J4YY98"/>
<dbReference type="Proteomes" id="UP000324585">
    <property type="component" value="Unassembled WGS sequence"/>
</dbReference>
<keyword evidence="2" id="KW-0812">Transmembrane</keyword>
<dbReference type="PANTHER" id="PTHR34575:SF1">
    <property type="entry name" value="PROTEIN PAM68, CHLOROPLASTIC"/>
    <property type="match status" value="1"/>
</dbReference>
<dbReference type="Pfam" id="PF11947">
    <property type="entry name" value="DUF3464"/>
    <property type="match status" value="1"/>
</dbReference>
<reference evidence="4" key="1">
    <citation type="journal article" date="2019" name="Nat. Commun.">
        <title>Expansion of phycobilisome linker gene families in mesophilic red algae.</title>
        <authorList>
            <person name="Lee J."/>
            <person name="Kim D."/>
            <person name="Bhattacharya D."/>
            <person name="Yoon H.S."/>
        </authorList>
    </citation>
    <scope>NUCLEOTIDE SEQUENCE [LARGE SCALE GENOMIC DNA]</scope>
    <source>
        <strain evidence="4">CCMP 1328</strain>
    </source>
</reference>
<feature type="transmembrane region" description="Helical" evidence="2">
    <location>
        <begin position="133"/>
        <end position="153"/>
    </location>
</feature>
<keyword evidence="2" id="KW-0472">Membrane</keyword>
<keyword evidence="4" id="KW-1185">Reference proteome</keyword>
<dbReference type="InterPro" id="IPR021855">
    <property type="entry name" value="PAM68-like"/>
</dbReference>
<evidence type="ECO:0000313" key="4">
    <source>
        <dbReference type="Proteomes" id="UP000324585"/>
    </source>
</evidence>
<feature type="transmembrane region" description="Helical" evidence="2">
    <location>
        <begin position="159"/>
        <end position="181"/>
    </location>
</feature>
<evidence type="ECO:0000256" key="2">
    <source>
        <dbReference type="SAM" id="Phobius"/>
    </source>
</evidence>
<protein>
    <submittedName>
        <fullName evidence="3">Protein PAM68, chloroplastic</fullName>
    </submittedName>
</protein>
<feature type="region of interest" description="Disordered" evidence="1">
    <location>
        <begin position="62"/>
        <end position="95"/>
    </location>
</feature>
<evidence type="ECO:0000313" key="3">
    <source>
        <dbReference type="EMBL" id="KAA8495684.1"/>
    </source>
</evidence>
<comment type="caution">
    <text evidence="3">The sequence shown here is derived from an EMBL/GenBank/DDBJ whole genome shotgun (WGS) entry which is preliminary data.</text>
</comment>
<organism evidence="3 4">
    <name type="scientific">Porphyridium purpureum</name>
    <name type="common">Red alga</name>
    <name type="synonym">Porphyridium cruentum</name>
    <dbReference type="NCBI Taxonomy" id="35688"/>
    <lineage>
        <taxon>Eukaryota</taxon>
        <taxon>Rhodophyta</taxon>
        <taxon>Bangiophyceae</taxon>
        <taxon>Porphyridiales</taxon>
        <taxon>Porphyridiaceae</taxon>
        <taxon>Porphyridium</taxon>
    </lineage>
</organism>
<dbReference type="EMBL" id="VRMN01000003">
    <property type="protein sequence ID" value="KAA8495684.1"/>
    <property type="molecule type" value="Genomic_DNA"/>
</dbReference>
<dbReference type="PANTHER" id="PTHR34575">
    <property type="entry name" value="PROTEIN PAM68, CHLOROPLASTIC"/>
    <property type="match status" value="1"/>
</dbReference>
<name>A0A5J4YY98_PORPP</name>
<dbReference type="OrthoDB" id="5862at2759"/>
<gene>
    <name evidence="3" type="ORF">FVE85_1839</name>
</gene>
<evidence type="ECO:0000256" key="1">
    <source>
        <dbReference type="SAM" id="MobiDB-lite"/>
    </source>
</evidence>
<dbReference type="OMA" id="IVANRMG"/>
<proteinExistence type="predicted"/>
<accession>A0A5J4YY98</accession>
<keyword evidence="2" id="KW-1133">Transmembrane helix</keyword>